<dbReference type="Gene3D" id="1.10.3520.10">
    <property type="entry name" value="Glycolipid transfer protein"/>
    <property type="match status" value="1"/>
</dbReference>
<evidence type="ECO:0000313" key="3">
    <source>
        <dbReference type="RefSeq" id="XP_022993927.1"/>
    </source>
</evidence>
<dbReference type="AlphaFoldDB" id="A0A6J1JU96"/>
<accession>A0A6J1JU96</accession>
<organism evidence="2 3">
    <name type="scientific">Cucurbita maxima</name>
    <name type="common">Pumpkin</name>
    <name type="synonym">Winter squash</name>
    <dbReference type="NCBI Taxonomy" id="3661"/>
    <lineage>
        <taxon>Eukaryota</taxon>
        <taxon>Viridiplantae</taxon>
        <taxon>Streptophyta</taxon>
        <taxon>Embryophyta</taxon>
        <taxon>Tracheophyta</taxon>
        <taxon>Spermatophyta</taxon>
        <taxon>Magnoliopsida</taxon>
        <taxon>eudicotyledons</taxon>
        <taxon>Gunneridae</taxon>
        <taxon>Pentapetalae</taxon>
        <taxon>rosids</taxon>
        <taxon>fabids</taxon>
        <taxon>Cucurbitales</taxon>
        <taxon>Cucurbitaceae</taxon>
        <taxon>Cucurbiteae</taxon>
        <taxon>Cucurbita</taxon>
    </lineage>
</organism>
<dbReference type="PANTHER" id="PTHR10219:SF34">
    <property type="entry name" value="GLYCOLIPID TRANSFER PROTEIN 3"/>
    <property type="match status" value="1"/>
</dbReference>
<evidence type="ECO:0000313" key="2">
    <source>
        <dbReference type="Proteomes" id="UP000504608"/>
    </source>
</evidence>
<protein>
    <submittedName>
        <fullName evidence="3">Glycolipid transfer protein 3-like isoform X3</fullName>
    </submittedName>
</protein>
<sequence>MQRLESLYESDPSMYSNMVEILKKETNEGSTRKLTSCSRAFLWLTRSLDFIVSLLHKLKEEPRMSMEQAVEEAYSLTLKPWHGWISSAAFKIALKLVPDSETFANLLMAKDKKNDTLSEEIDSFISRLSPFLEDIHSILTVQVRSLEVCIERDQGTREEQFHKF</sequence>
<proteinExistence type="predicted"/>
<evidence type="ECO:0000259" key="1">
    <source>
        <dbReference type="Pfam" id="PF08718"/>
    </source>
</evidence>
<dbReference type="GO" id="GO:1902387">
    <property type="term" value="F:ceramide 1-phosphate binding"/>
    <property type="evidence" value="ECO:0007669"/>
    <property type="project" value="TreeGrafter"/>
</dbReference>
<dbReference type="SUPFAM" id="SSF110004">
    <property type="entry name" value="Glycolipid transfer protein, GLTP"/>
    <property type="match status" value="1"/>
</dbReference>
<dbReference type="GO" id="GO:0005829">
    <property type="term" value="C:cytosol"/>
    <property type="evidence" value="ECO:0007669"/>
    <property type="project" value="TreeGrafter"/>
</dbReference>
<dbReference type="Pfam" id="PF08718">
    <property type="entry name" value="GLTP"/>
    <property type="match status" value="1"/>
</dbReference>
<reference evidence="3" key="1">
    <citation type="submission" date="2025-08" db="UniProtKB">
        <authorList>
            <consortium name="RefSeq"/>
        </authorList>
    </citation>
    <scope>IDENTIFICATION</scope>
    <source>
        <tissue evidence="3">Young leaves</tissue>
    </source>
</reference>
<dbReference type="GO" id="GO:0016020">
    <property type="term" value="C:membrane"/>
    <property type="evidence" value="ECO:0007669"/>
    <property type="project" value="TreeGrafter"/>
</dbReference>
<dbReference type="GO" id="GO:1902388">
    <property type="term" value="F:ceramide 1-phosphate transfer activity"/>
    <property type="evidence" value="ECO:0007669"/>
    <property type="project" value="TreeGrafter"/>
</dbReference>
<dbReference type="Proteomes" id="UP000504608">
    <property type="component" value="Unplaced"/>
</dbReference>
<dbReference type="GeneID" id="111489777"/>
<dbReference type="InterPro" id="IPR014830">
    <property type="entry name" value="Glycolipid_transfer_prot_dom"/>
</dbReference>
<feature type="domain" description="Glycolipid transfer protein" evidence="1">
    <location>
        <begin position="2"/>
        <end position="107"/>
    </location>
</feature>
<name>A0A6J1JU96_CUCMA</name>
<dbReference type="PANTHER" id="PTHR10219">
    <property type="entry name" value="GLYCOLIPID TRANSFER PROTEIN-RELATED"/>
    <property type="match status" value="1"/>
</dbReference>
<dbReference type="InterPro" id="IPR036497">
    <property type="entry name" value="GLTP_sf"/>
</dbReference>
<dbReference type="RefSeq" id="XP_022993927.1">
    <property type="nucleotide sequence ID" value="XM_023138159.1"/>
</dbReference>
<gene>
    <name evidence="3" type="primary">LOC111489777</name>
</gene>
<keyword evidence="2" id="KW-1185">Reference proteome</keyword>